<proteinExistence type="predicted"/>
<organism evidence="1 2">
    <name type="scientific">Candidatus Curtissbacteria bacterium GW2011_GWA1_40_24</name>
    <dbReference type="NCBI Taxonomy" id="1618406"/>
    <lineage>
        <taxon>Bacteria</taxon>
        <taxon>Candidatus Curtissiibacteriota</taxon>
    </lineage>
</organism>
<evidence type="ECO:0000313" key="1">
    <source>
        <dbReference type="EMBL" id="KKR54441.1"/>
    </source>
</evidence>
<reference evidence="1 2" key="1">
    <citation type="journal article" date="2015" name="Nature">
        <title>rRNA introns, odd ribosomes, and small enigmatic genomes across a large radiation of phyla.</title>
        <authorList>
            <person name="Brown C.T."/>
            <person name="Hug L.A."/>
            <person name="Thomas B.C."/>
            <person name="Sharon I."/>
            <person name="Castelle C.J."/>
            <person name="Singh A."/>
            <person name="Wilkins M.J."/>
            <person name="Williams K.H."/>
            <person name="Banfield J.F."/>
        </authorList>
    </citation>
    <scope>NUCLEOTIDE SEQUENCE [LARGE SCALE GENOMIC DNA]</scope>
</reference>
<dbReference type="EMBL" id="LBYQ01000019">
    <property type="protein sequence ID" value="KKR54441.1"/>
    <property type="molecule type" value="Genomic_DNA"/>
</dbReference>
<dbReference type="AlphaFoldDB" id="A0A0G0RWX4"/>
<protein>
    <submittedName>
        <fullName evidence="1">Uncharacterized protein</fullName>
    </submittedName>
</protein>
<accession>A0A0G0RWX4</accession>
<sequence length="62" mass="7445">MKEQKRQFSPSQNNRKDDLRMYIESIREAVENRVQLTAAGVMETRRRTLGGQSFRFSRDRIR</sequence>
<evidence type="ECO:0000313" key="2">
    <source>
        <dbReference type="Proteomes" id="UP000034489"/>
    </source>
</evidence>
<gene>
    <name evidence="1" type="ORF">UT92_C0019G0004</name>
</gene>
<comment type="caution">
    <text evidence="1">The sequence shown here is derived from an EMBL/GenBank/DDBJ whole genome shotgun (WGS) entry which is preliminary data.</text>
</comment>
<name>A0A0G0RWX4_9BACT</name>
<dbReference type="Proteomes" id="UP000034489">
    <property type="component" value="Unassembled WGS sequence"/>
</dbReference>